<dbReference type="InterPro" id="IPR044736">
    <property type="entry name" value="Gid1/RanBPM/SPLA_SPRY"/>
</dbReference>
<dbReference type="InterPro" id="IPR001870">
    <property type="entry name" value="B30.2/SPRY"/>
</dbReference>
<feature type="domain" description="B30.2/SPRY" evidence="1">
    <location>
        <begin position="1"/>
        <end position="173"/>
    </location>
</feature>
<evidence type="ECO:0000313" key="2">
    <source>
        <dbReference type="EMBL" id="CAG5134153.1"/>
    </source>
</evidence>
<dbReference type="InterPro" id="IPR043136">
    <property type="entry name" value="B30.2/SPRY_sf"/>
</dbReference>
<dbReference type="AlphaFoldDB" id="A0A8S3ZWW4"/>
<proteinExistence type="predicted"/>
<evidence type="ECO:0000259" key="1">
    <source>
        <dbReference type="PROSITE" id="PS50188"/>
    </source>
</evidence>
<evidence type="ECO:0000313" key="3">
    <source>
        <dbReference type="Proteomes" id="UP000678393"/>
    </source>
</evidence>
<dbReference type="SUPFAM" id="SSF49899">
    <property type="entry name" value="Concanavalin A-like lectins/glucanases"/>
    <property type="match status" value="1"/>
</dbReference>
<comment type="caution">
    <text evidence="2">The sequence shown here is derived from an EMBL/GenBank/DDBJ whole genome shotgun (WGS) entry which is preliminary data.</text>
</comment>
<accession>A0A8S3ZWW4</accession>
<reference evidence="2" key="1">
    <citation type="submission" date="2021-04" db="EMBL/GenBank/DDBJ databases">
        <authorList>
            <consortium name="Molecular Ecology Group"/>
        </authorList>
    </citation>
    <scope>NUCLEOTIDE SEQUENCE</scope>
</reference>
<dbReference type="CDD" id="cd12885">
    <property type="entry name" value="SPRY_RanBP_like"/>
    <property type="match status" value="1"/>
</dbReference>
<organism evidence="2 3">
    <name type="scientific">Candidula unifasciata</name>
    <dbReference type="NCBI Taxonomy" id="100452"/>
    <lineage>
        <taxon>Eukaryota</taxon>
        <taxon>Metazoa</taxon>
        <taxon>Spiralia</taxon>
        <taxon>Lophotrochozoa</taxon>
        <taxon>Mollusca</taxon>
        <taxon>Gastropoda</taxon>
        <taxon>Heterobranchia</taxon>
        <taxon>Euthyneura</taxon>
        <taxon>Panpulmonata</taxon>
        <taxon>Eupulmonata</taxon>
        <taxon>Stylommatophora</taxon>
        <taxon>Helicina</taxon>
        <taxon>Helicoidea</taxon>
        <taxon>Geomitridae</taxon>
        <taxon>Candidula</taxon>
    </lineage>
</organism>
<name>A0A8S3ZWW4_9EUPU</name>
<protein>
    <recommendedName>
        <fullName evidence="1">B30.2/SPRY domain-containing protein</fullName>
    </recommendedName>
</protein>
<dbReference type="Pfam" id="PF00622">
    <property type="entry name" value="SPRY"/>
    <property type="match status" value="1"/>
</dbReference>
<gene>
    <name evidence="2" type="ORF">CUNI_LOCUS19711</name>
</gene>
<dbReference type="Proteomes" id="UP000678393">
    <property type="component" value="Unassembled WGS sequence"/>
</dbReference>
<keyword evidence="3" id="KW-1185">Reference proteome</keyword>
<dbReference type="EMBL" id="CAJHNH020006890">
    <property type="protein sequence ID" value="CAG5134153.1"/>
    <property type="molecule type" value="Genomic_DNA"/>
</dbReference>
<dbReference type="InterPro" id="IPR003877">
    <property type="entry name" value="SPRY_dom"/>
</dbReference>
<dbReference type="OrthoDB" id="258495at2759"/>
<dbReference type="InterPro" id="IPR013320">
    <property type="entry name" value="ConA-like_dom_sf"/>
</dbReference>
<dbReference type="Gene3D" id="2.60.120.920">
    <property type="match status" value="2"/>
</dbReference>
<sequence length="838" mass="92897">MSTIRCTDDVMCHEVDTAAGQICQVYTKFSSRKCHFVQYLNPLSPEQPYFSAQIKSLAADSTVTFGIAGPDIDPNIQPGHWLHSVGYESDTGKCYTSHHCVANTQGETLQVGDVLGVLINYFGDKKSTVTFLKNGSPVATRFHFEPNHNHYLPTISIECGPVDLDLMWPPAAAGHVPLYSEKSMLNWIYPNAVKCDAPSNSFVCCSEGEIQGELIIQCPHPLGQEWQHFEIFLSDSSTSNVGPSLMLVGCSPLHPPAASSLAKDYIRFDLDSNAGHRLGMGIHYNPGLCGKPDFNPKAEQLVYCYVTADMKIISGHMILQPEGGLYPVVILTNKASRVTVDVESNCQPVDLKQLLDISFQRELIKANKEMLASLRKTEVKEFMLRKSKHVEVTVLPEYCRLHLSHDRLGTHVVQFRNPLVEGSSYFLVCIRSLCKESTVGVGVAGRDFPLNEFPGKLTPSVGWISQDGKLYRNSRCDGNLSGDKYREGDMVTVQMVTFAKNMSVALFTKNLHPVGTVYYTQSNRADFLPTIALCSNGSSVVIDVFWQNVVQAAPAFSVINLEHWCLPAGSTVDHRTNTVYVKDHHAPVAIQAPYSLHKGFNHFEVRLTKHFSSHFLPPAIILSTATPLEPPPKSCLKLDYLRFWAVDQTSSLVQVGDLVGWGLLYIDDSLDHEEQLVICYLTVNRKILLVRVVYQPPGGFYPLVVLPSGLNEVTMEFNATYITHNPISKEDADILVTEAKQFMEREAAVLRAGGDPVSELTGIALFRPLPQKETKKQDGLQSECLNQLDNTITGIAVTENRQANMMGKIVKGSAFKQLKRPSIRISHDHRSSVSCVLV</sequence>
<dbReference type="PROSITE" id="PS50188">
    <property type="entry name" value="B302_SPRY"/>
    <property type="match status" value="1"/>
</dbReference>